<sequence length="171" mass="18786">MSTSYSYTETATFTVTHARHMAAKVAADLKRMQRFYGSPSDERIEQFEAEVTELIRAGYLGTVTYGFQRNGNWIEPTLRYTAKDLAGASANDDDPGRVRHNANVSGAVFKSYLTYSAAWSQLTQAERDAFEKTLPISRGGAAEPGITGYLASDRTYSSGGKALDRATVRSF</sequence>
<dbReference type="Pfam" id="PF18138">
    <property type="entry name" value="bacHORMA_1"/>
    <property type="match status" value="1"/>
</dbReference>
<dbReference type="OrthoDB" id="7594557at2"/>
<evidence type="ECO:0000313" key="3">
    <source>
        <dbReference type="Proteomes" id="UP000321717"/>
    </source>
</evidence>
<dbReference type="EMBL" id="BJZP01000014">
    <property type="protein sequence ID" value="GEO85939.1"/>
    <property type="molecule type" value="Genomic_DNA"/>
</dbReference>
<dbReference type="Proteomes" id="UP000321717">
    <property type="component" value="Unassembled WGS sequence"/>
</dbReference>
<protein>
    <recommendedName>
        <fullName evidence="1">Bacterial HORMA domain-containing protein</fullName>
    </recommendedName>
</protein>
<evidence type="ECO:0000259" key="1">
    <source>
        <dbReference type="Pfam" id="PF18138"/>
    </source>
</evidence>
<reference evidence="2 3" key="1">
    <citation type="submission" date="2019-07" db="EMBL/GenBank/DDBJ databases">
        <title>Whole genome shotgun sequence of Rhizobium naphthalenivorans NBRC 107585.</title>
        <authorList>
            <person name="Hosoyama A."/>
            <person name="Uohara A."/>
            <person name="Ohji S."/>
            <person name="Ichikawa N."/>
        </authorList>
    </citation>
    <scope>NUCLEOTIDE SEQUENCE [LARGE SCALE GENOMIC DNA]</scope>
    <source>
        <strain evidence="2 3">NBRC 107585</strain>
    </source>
</reference>
<proteinExistence type="predicted"/>
<name>A0A512HKG4_9HYPH</name>
<dbReference type="RefSeq" id="WP_147180905.1">
    <property type="nucleotide sequence ID" value="NZ_BJZP01000014.1"/>
</dbReference>
<dbReference type="InterPro" id="IPR041162">
    <property type="entry name" value="Bact_HORMA_1"/>
</dbReference>
<evidence type="ECO:0000313" key="2">
    <source>
        <dbReference type="EMBL" id="GEO85939.1"/>
    </source>
</evidence>
<comment type="caution">
    <text evidence="2">The sequence shown here is derived from an EMBL/GenBank/DDBJ whole genome shotgun (WGS) entry which is preliminary data.</text>
</comment>
<keyword evidence="3" id="KW-1185">Reference proteome</keyword>
<dbReference type="AlphaFoldDB" id="A0A512HKG4"/>
<accession>A0A512HKG4</accession>
<feature type="domain" description="Bacterial HORMA" evidence="1">
    <location>
        <begin position="3"/>
        <end position="169"/>
    </location>
</feature>
<gene>
    <name evidence="2" type="ORF">RNA01_28710</name>
</gene>
<organism evidence="2 3">
    <name type="scientific">Ciceribacter naphthalenivorans</name>
    <dbReference type="NCBI Taxonomy" id="1118451"/>
    <lineage>
        <taxon>Bacteria</taxon>
        <taxon>Pseudomonadati</taxon>
        <taxon>Pseudomonadota</taxon>
        <taxon>Alphaproteobacteria</taxon>
        <taxon>Hyphomicrobiales</taxon>
        <taxon>Rhizobiaceae</taxon>
        <taxon>Ciceribacter</taxon>
    </lineage>
</organism>